<protein>
    <submittedName>
        <fullName evidence="1">Uncharacterized protein</fullName>
    </submittedName>
</protein>
<name>A0A8S5R2H3_9VIRU</name>
<organism evidence="1">
    <name type="scientific">Microviridae sp. ctRE65</name>
    <dbReference type="NCBI Taxonomy" id="2824997"/>
    <lineage>
        <taxon>Viruses</taxon>
        <taxon>Monodnaviria</taxon>
        <taxon>Sangervirae</taxon>
        <taxon>Phixviricota</taxon>
        <taxon>Malgrandaviricetes</taxon>
        <taxon>Petitvirales</taxon>
        <taxon>Microviridae</taxon>
    </lineage>
</organism>
<evidence type="ECO:0000313" key="1">
    <source>
        <dbReference type="EMBL" id="DAE25552.1"/>
    </source>
</evidence>
<sequence>MKVLSRINPLETYHRVSCRRKACEDVVISSLSITPSDIERLARQGVPVSVPNASSFFSLDSGLEVPPELRVDADRNTLWELSQASKRRIMQARRREKDLLT</sequence>
<accession>A0A8S5R2H3</accession>
<proteinExistence type="predicted"/>
<reference evidence="1" key="1">
    <citation type="journal article" date="2021" name="Proc. Natl. Acad. Sci. U.S.A.">
        <title>A Catalog of Tens of Thousands of Viruses from Human Metagenomes Reveals Hidden Associations with Chronic Diseases.</title>
        <authorList>
            <person name="Tisza M.J."/>
            <person name="Buck C.B."/>
        </authorList>
    </citation>
    <scope>NUCLEOTIDE SEQUENCE</scope>
    <source>
        <strain evidence="1">CtRE65</strain>
    </source>
</reference>
<dbReference type="EMBL" id="BK057811">
    <property type="protein sequence ID" value="DAE25552.1"/>
    <property type="molecule type" value="Genomic_DNA"/>
</dbReference>